<comment type="caution">
    <text evidence="2">The sequence shown here is derived from an EMBL/GenBank/DDBJ whole genome shotgun (WGS) entry which is preliminary data.</text>
</comment>
<keyword evidence="1" id="KW-1133">Transmembrane helix</keyword>
<evidence type="ECO:0000313" key="3">
    <source>
        <dbReference type="Proteomes" id="UP000034137"/>
    </source>
</evidence>
<name>A0A0G0PU33_9BACT</name>
<reference evidence="2 3" key="1">
    <citation type="journal article" date="2015" name="Nature">
        <title>rRNA introns, odd ribosomes, and small enigmatic genomes across a large radiation of phyla.</title>
        <authorList>
            <person name="Brown C.T."/>
            <person name="Hug L.A."/>
            <person name="Thomas B.C."/>
            <person name="Sharon I."/>
            <person name="Castelle C.J."/>
            <person name="Singh A."/>
            <person name="Wilkins M.J."/>
            <person name="Williams K.H."/>
            <person name="Banfield J.F."/>
        </authorList>
    </citation>
    <scope>NUCLEOTIDE SEQUENCE [LARGE SCALE GENOMIC DNA]</scope>
</reference>
<organism evidence="2 3">
    <name type="scientific">Candidatus Falkowbacteria bacterium GW2011_GWF2_39_8</name>
    <dbReference type="NCBI Taxonomy" id="1618642"/>
    <lineage>
        <taxon>Bacteria</taxon>
        <taxon>Candidatus Falkowiibacteriota</taxon>
    </lineage>
</organism>
<sequence>MEKIKKHLCVASGLIALFAPIAWGAVYFIYQHNSKPLTYPLCLLQTFLIAFGDGALIYAIILLEVAGIIKKDIIEEGVPHAIE</sequence>
<dbReference type="Proteomes" id="UP000034137">
    <property type="component" value="Unassembled WGS sequence"/>
</dbReference>
<gene>
    <name evidence="2" type="ORF">UT64_C0061G0010</name>
</gene>
<keyword evidence="1" id="KW-0812">Transmembrane</keyword>
<dbReference type="EMBL" id="LBXO01000061">
    <property type="protein sequence ID" value="KKR31428.1"/>
    <property type="molecule type" value="Genomic_DNA"/>
</dbReference>
<evidence type="ECO:0000256" key="1">
    <source>
        <dbReference type="SAM" id="Phobius"/>
    </source>
</evidence>
<evidence type="ECO:0000313" key="2">
    <source>
        <dbReference type="EMBL" id="KKR31428.1"/>
    </source>
</evidence>
<feature type="transmembrane region" description="Helical" evidence="1">
    <location>
        <begin position="48"/>
        <end position="69"/>
    </location>
</feature>
<protein>
    <submittedName>
        <fullName evidence="2">Uncharacterized protein</fullName>
    </submittedName>
</protein>
<accession>A0A0G0PU33</accession>
<dbReference type="AlphaFoldDB" id="A0A0G0PU33"/>
<keyword evidence="1" id="KW-0472">Membrane</keyword>
<proteinExistence type="predicted"/>